<name>W7MBE2_GIBM7</name>
<evidence type="ECO:0000313" key="2">
    <source>
        <dbReference type="EMBL" id="EWG48351.1"/>
    </source>
</evidence>
<dbReference type="RefSeq" id="XP_018754542.1">
    <property type="nucleotide sequence ID" value="XM_018905500.1"/>
</dbReference>
<gene>
    <name evidence="2" type="ORF">FVEG_16261</name>
</gene>
<evidence type="ECO:0000256" key="1">
    <source>
        <dbReference type="SAM" id="MobiDB-lite"/>
    </source>
</evidence>
<organism evidence="2 3">
    <name type="scientific">Gibberella moniliformis (strain M3125 / FGSC 7600)</name>
    <name type="common">Maize ear and stalk rot fungus</name>
    <name type="synonym">Fusarium verticillioides</name>
    <dbReference type="NCBI Taxonomy" id="334819"/>
    <lineage>
        <taxon>Eukaryota</taxon>
        <taxon>Fungi</taxon>
        <taxon>Dikarya</taxon>
        <taxon>Ascomycota</taxon>
        <taxon>Pezizomycotina</taxon>
        <taxon>Sordariomycetes</taxon>
        <taxon>Hypocreomycetidae</taxon>
        <taxon>Hypocreales</taxon>
        <taxon>Nectriaceae</taxon>
        <taxon>Fusarium</taxon>
        <taxon>Fusarium fujikuroi species complex</taxon>
    </lineage>
</organism>
<dbReference type="VEuPathDB" id="FungiDB:FVEG_16261"/>
<accession>W7MBE2</accession>
<dbReference type="GeneID" id="30073137"/>
<dbReference type="KEGG" id="fvr:FVEG_16261"/>
<protein>
    <submittedName>
        <fullName evidence="2">Uncharacterized protein</fullName>
    </submittedName>
</protein>
<dbReference type="AlphaFoldDB" id="W7MBE2"/>
<evidence type="ECO:0000313" key="3">
    <source>
        <dbReference type="Proteomes" id="UP000009096"/>
    </source>
</evidence>
<sequence length="151" mass="16453">MPLPQTLGVLRSLAPKHGANMEQILPSKQCPEAAEFCFCLGQLLARFDGLRLTSPAELSPRLSSSPQTELKTAPLCGRLSDNQFAESPKPLSLVFFILRILAQQITSPKLGGLKVPRPLSCHRSHSPPSAKFYLQQHSQPQPSVSTKPNSS</sequence>
<feature type="region of interest" description="Disordered" evidence="1">
    <location>
        <begin position="118"/>
        <end position="151"/>
    </location>
</feature>
<reference evidence="2 3" key="1">
    <citation type="journal article" date="2010" name="Nature">
        <title>Comparative genomics reveals mobile pathogenicity chromosomes in Fusarium.</title>
        <authorList>
            <person name="Ma L.J."/>
            <person name="van der Does H.C."/>
            <person name="Borkovich K.A."/>
            <person name="Coleman J.J."/>
            <person name="Daboussi M.J."/>
            <person name="Di Pietro A."/>
            <person name="Dufresne M."/>
            <person name="Freitag M."/>
            <person name="Grabherr M."/>
            <person name="Henrissat B."/>
            <person name="Houterman P.M."/>
            <person name="Kang S."/>
            <person name="Shim W.B."/>
            <person name="Woloshuk C."/>
            <person name="Xie X."/>
            <person name="Xu J.R."/>
            <person name="Antoniw J."/>
            <person name="Baker S.E."/>
            <person name="Bluhm B.H."/>
            <person name="Breakspear A."/>
            <person name="Brown D.W."/>
            <person name="Butchko R.A."/>
            <person name="Chapman S."/>
            <person name="Coulson R."/>
            <person name="Coutinho P.M."/>
            <person name="Danchin E.G."/>
            <person name="Diener A."/>
            <person name="Gale L.R."/>
            <person name="Gardiner D.M."/>
            <person name="Goff S."/>
            <person name="Hammond-Kosack K.E."/>
            <person name="Hilburn K."/>
            <person name="Hua-Van A."/>
            <person name="Jonkers W."/>
            <person name="Kazan K."/>
            <person name="Kodira C.D."/>
            <person name="Koehrsen M."/>
            <person name="Kumar L."/>
            <person name="Lee Y.H."/>
            <person name="Li L."/>
            <person name="Manners J.M."/>
            <person name="Miranda-Saavedra D."/>
            <person name="Mukherjee M."/>
            <person name="Park G."/>
            <person name="Park J."/>
            <person name="Park S.Y."/>
            <person name="Proctor R.H."/>
            <person name="Regev A."/>
            <person name="Ruiz-Roldan M.C."/>
            <person name="Sain D."/>
            <person name="Sakthikumar S."/>
            <person name="Sykes S."/>
            <person name="Schwartz D.C."/>
            <person name="Turgeon B.G."/>
            <person name="Wapinski I."/>
            <person name="Yoder O."/>
            <person name="Young S."/>
            <person name="Zeng Q."/>
            <person name="Zhou S."/>
            <person name="Galagan J."/>
            <person name="Cuomo C.A."/>
            <person name="Kistler H.C."/>
            <person name="Rep M."/>
        </authorList>
    </citation>
    <scope>NUCLEOTIDE SEQUENCE [LARGE SCALE GENOMIC DNA]</scope>
    <source>
        <strain evidence="3">M3125 / FGSC 7600</strain>
    </source>
</reference>
<feature type="compositionally biased region" description="Polar residues" evidence="1">
    <location>
        <begin position="135"/>
        <end position="151"/>
    </location>
</feature>
<proteinExistence type="predicted"/>
<dbReference type="Proteomes" id="UP000009096">
    <property type="component" value="Chromosome 3"/>
</dbReference>
<keyword evidence="3" id="KW-1185">Reference proteome</keyword>
<dbReference type="EMBL" id="DS022251">
    <property type="protein sequence ID" value="EWG48351.1"/>
    <property type="molecule type" value="Genomic_DNA"/>
</dbReference>